<gene>
    <name evidence="2" type="ORF">FOXYS1_1883</name>
</gene>
<evidence type="ECO:0000313" key="3">
    <source>
        <dbReference type="Proteomes" id="UP000558688"/>
    </source>
</evidence>
<evidence type="ECO:0000313" key="2">
    <source>
        <dbReference type="EMBL" id="KAF5267250.1"/>
    </source>
</evidence>
<comment type="caution">
    <text evidence="2">The sequence shown here is derived from an EMBL/GenBank/DDBJ whole genome shotgun (WGS) entry which is preliminary data.</text>
</comment>
<organism evidence="2 3">
    <name type="scientific">Fusarium oxysporum</name>
    <name type="common">Fusarium vascular wilt</name>
    <dbReference type="NCBI Taxonomy" id="5507"/>
    <lineage>
        <taxon>Eukaryota</taxon>
        <taxon>Fungi</taxon>
        <taxon>Dikarya</taxon>
        <taxon>Ascomycota</taxon>
        <taxon>Pezizomycotina</taxon>
        <taxon>Sordariomycetes</taxon>
        <taxon>Hypocreomycetidae</taxon>
        <taxon>Hypocreales</taxon>
        <taxon>Nectriaceae</taxon>
        <taxon>Fusarium</taxon>
        <taxon>Fusarium oxysporum species complex</taxon>
    </lineage>
</organism>
<reference evidence="2" key="1">
    <citation type="submission" date="2020-02" db="EMBL/GenBank/DDBJ databases">
        <title>Identification and distribution of gene clusters putatively required for synthesis of sphingolipid metabolism inhibitors in phylogenetically diverse species of the filamentous fungus Fusarium.</title>
        <authorList>
            <person name="Kim H.-S."/>
            <person name="Busman M."/>
            <person name="Brown D.W."/>
            <person name="Divon H."/>
            <person name="Uhlig S."/>
            <person name="Proctor R.H."/>
        </authorList>
    </citation>
    <scope>NUCLEOTIDE SEQUENCE [LARGE SCALE GENOMIC DNA]</scope>
    <source>
        <strain evidence="2">NRRL 39464</strain>
    </source>
</reference>
<protein>
    <recommendedName>
        <fullName evidence="4">Serine aminopeptidase S33 domain-containing protein</fullName>
    </recommendedName>
</protein>
<dbReference type="PANTHER" id="PTHR34853">
    <property type="match status" value="1"/>
</dbReference>
<dbReference type="AlphaFoldDB" id="A0A8H5ALF1"/>
<dbReference type="InterPro" id="IPR005152">
    <property type="entry name" value="Lipase_secreted"/>
</dbReference>
<dbReference type="EMBL" id="JAAFOW010000282">
    <property type="protein sequence ID" value="KAF5267250.1"/>
    <property type="molecule type" value="Genomic_DNA"/>
</dbReference>
<sequence length="469" mass="51341">MSFLKTFLVFGFLTAYAKSQSSGQAGSFNATPEIGEKFGCGSKCQTLINIANTADLAITGTAFDFGFYETAANFSFSRPGDLLKLEPMNTSSLDIDYGTSVYRFQYTTRDQDGSSVPSTGFIAFPFSIPKSGKFRPVVYGHSSVGVSRSCAPSNGPGLFESAVWGPLVARGYAIIATDYAGIGNNYTTHKFSNYATHSEDMYYSMVAARAAFPRLFTKEWASAGVFQGGGGVWKLSEHPLVQHPRSGYLGGIAVSPSPRLYDYALFSLDTIYTKPDYMDFGATGEIPFAALAVKRMFPEYDYHFLGNTLKRRMGLVDELQLCTNAVLALVLDLPIEELLSVDGLKNDTFFQQYQRLGGAANGAKAATPLWVSTGEDDSFLRPYSVLEPAAKTCSYGNKLDVRVYPGMDHEPTIYASMEDWIPWIEDRFDGIRRPGCCTNITKTPFNLATAKKSNVWADYLDIAASIPSD</sequence>
<feature type="signal peptide" evidence="1">
    <location>
        <begin position="1"/>
        <end position="19"/>
    </location>
</feature>
<dbReference type="GO" id="GO:0016042">
    <property type="term" value="P:lipid catabolic process"/>
    <property type="evidence" value="ECO:0007669"/>
    <property type="project" value="InterPro"/>
</dbReference>
<dbReference type="Proteomes" id="UP000558688">
    <property type="component" value="Unassembled WGS sequence"/>
</dbReference>
<evidence type="ECO:0008006" key="4">
    <source>
        <dbReference type="Google" id="ProtNLM"/>
    </source>
</evidence>
<proteinExistence type="predicted"/>
<dbReference type="SUPFAM" id="SSF53474">
    <property type="entry name" value="alpha/beta-Hydrolases"/>
    <property type="match status" value="1"/>
</dbReference>
<accession>A0A8H5ALF1</accession>
<dbReference type="GO" id="GO:0004806">
    <property type="term" value="F:triacylglycerol lipase activity"/>
    <property type="evidence" value="ECO:0007669"/>
    <property type="project" value="InterPro"/>
</dbReference>
<dbReference type="Gene3D" id="3.40.50.1820">
    <property type="entry name" value="alpha/beta hydrolase"/>
    <property type="match status" value="2"/>
</dbReference>
<evidence type="ECO:0000256" key="1">
    <source>
        <dbReference type="SAM" id="SignalP"/>
    </source>
</evidence>
<keyword evidence="1" id="KW-0732">Signal</keyword>
<dbReference type="InterPro" id="IPR029058">
    <property type="entry name" value="AB_hydrolase_fold"/>
</dbReference>
<feature type="chain" id="PRO_5034302974" description="Serine aminopeptidase S33 domain-containing protein" evidence="1">
    <location>
        <begin position="20"/>
        <end position="469"/>
    </location>
</feature>
<dbReference type="PANTHER" id="PTHR34853:SF1">
    <property type="entry name" value="LIPASE 5"/>
    <property type="match status" value="1"/>
</dbReference>
<name>A0A8H5ALF1_FUSOX</name>